<sequence length="459" mass="48255">MNRLLLLLILMGIGWDSFAQYVYTIKADSVKITNSCDTAELIIENHTQTVPGFLFNKGKGRTEFRRGAIKLNESAYLIGGDTLYLPQVHANNGTSLANGNIVLGNDAGSTAAQLTNTRELPLNGNNVVFTGTGKIGIGTNNPSELLELGSPVEGSNVANLRFSKVGAGPVFSNAISNSFQNDPRYDGMTFSIKTNDKAFAPLVLTGDTCIYLYGHTKSVGDIGINILKDSKPRGPLDIVSDIATDANMIIMGHTDNTHYHTIKMSINGAKASLNAMKFFVSKSQFLPAQDFGQANPLNLLGDGNSIFNGNIGVLNTAPEAHIHVGAGTSVAGTAPIKLTAGPLLATPEDGAIEYDGADLYITESGVRNKLSKTLSGQITTNFNASSLSSFTPAITTTTVAGAQPGDVVSVSANNGGINLPCIIITAFVTSPNLVTLQAYNASPNAVPLAADTYKIRVIK</sequence>
<reference evidence="2" key="1">
    <citation type="submission" date="2016-04" db="EMBL/GenBank/DDBJ databases">
        <authorList>
            <person name="Chen L."/>
            <person name="Zhuang W."/>
            <person name="Wang G."/>
        </authorList>
    </citation>
    <scope>NUCLEOTIDE SEQUENCE [LARGE SCALE GENOMIC DNA]</scope>
    <source>
        <strain evidence="2">17621</strain>
    </source>
</reference>
<name>A0A1V9EP61_9BACT</name>
<gene>
    <name evidence="1" type="ORF">A4H97_30645</name>
</gene>
<keyword evidence="2" id="KW-1185">Reference proteome</keyword>
<comment type="caution">
    <text evidence="1">The sequence shown here is derived from an EMBL/GenBank/DDBJ whole genome shotgun (WGS) entry which is preliminary data.</text>
</comment>
<evidence type="ECO:0000313" key="2">
    <source>
        <dbReference type="Proteomes" id="UP000192610"/>
    </source>
</evidence>
<dbReference type="EMBL" id="LVXG01000021">
    <property type="protein sequence ID" value="OQP47871.1"/>
    <property type="molecule type" value="Genomic_DNA"/>
</dbReference>
<protein>
    <submittedName>
        <fullName evidence="1">Uncharacterized protein</fullName>
    </submittedName>
</protein>
<proteinExistence type="predicted"/>
<organism evidence="1 2">
    <name type="scientific">Niastella yeongjuensis</name>
    <dbReference type="NCBI Taxonomy" id="354355"/>
    <lineage>
        <taxon>Bacteria</taxon>
        <taxon>Pseudomonadati</taxon>
        <taxon>Bacteroidota</taxon>
        <taxon>Chitinophagia</taxon>
        <taxon>Chitinophagales</taxon>
        <taxon>Chitinophagaceae</taxon>
        <taxon>Niastella</taxon>
    </lineage>
</organism>
<dbReference type="AlphaFoldDB" id="A0A1V9EP61"/>
<dbReference type="Proteomes" id="UP000192610">
    <property type="component" value="Unassembled WGS sequence"/>
</dbReference>
<accession>A0A1V9EP61</accession>
<dbReference type="STRING" id="354355.SAMN05660816_06716"/>
<dbReference type="RefSeq" id="WP_177193744.1">
    <property type="nucleotide sequence ID" value="NZ_FOCZ01000024.1"/>
</dbReference>
<evidence type="ECO:0000313" key="1">
    <source>
        <dbReference type="EMBL" id="OQP47871.1"/>
    </source>
</evidence>